<dbReference type="OrthoDB" id="5962009at2759"/>
<reference evidence="2" key="1">
    <citation type="submission" date="2021-10" db="EMBL/GenBank/DDBJ databases">
        <title>Tropical sea cucumber genome reveals ecological adaptation and Cuvierian tubules defense mechanism.</title>
        <authorList>
            <person name="Chen T."/>
        </authorList>
    </citation>
    <scope>NUCLEOTIDE SEQUENCE</scope>
    <source>
        <strain evidence="2">Nanhai2018</strain>
        <tissue evidence="2">Muscle</tissue>
    </source>
</reference>
<accession>A0A9Q1C0H4</accession>
<keyword evidence="3" id="KW-1185">Reference proteome</keyword>
<evidence type="ECO:0000313" key="3">
    <source>
        <dbReference type="Proteomes" id="UP001152320"/>
    </source>
</evidence>
<evidence type="ECO:0000313" key="2">
    <source>
        <dbReference type="EMBL" id="KAJ8035919.1"/>
    </source>
</evidence>
<keyword evidence="1" id="KW-0676">Redox-active center</keyword>
<name>A0A9Q1C0H4_HOLLE</name>
<proteinExistence type="predicted"/>
<dbReference type="EMBL" id="JAIZAY010000009">
    <property type="protein sequence ID" value="KAJ8035919.1"/>
    <property type="molecule type" value="Genomic_DNA"/>
</dbReference>
<gene>
    <name evidence="2" type="ORF">HOLleu_19742</name>
</gene>
<evidence type="ECO:0000256" key="1">
    <source>
        <dbReference type="ARBA" id="ARBA00023284"/>
    </source>
</evidence>
<dbReference type="NCBIfam" id="TIGR02174">
    <property type="entry name" value="CXXU_selWTH"/>
    <property type="match status" value="1"/>
</dbReference>
<dbReference type="Proteomes" id="UP001152320">
    <property type="component" value="Chromosome 9"/>
</dbReference>
<comment type="caution">
    <text evidence="2">The sequence shown here is derived from an EMBL/GenBank/DDBJ whole genome shotgun (WGS) entry which is preliminary data.</text>
</comment>
<dbReference type="SUPFAM" id="SSF52833">
    <property type="entry name" value="Thioredoxin-like"/>
    <property type="match status" value="1"/>
</dbReference>
<dbReference type="InterPro" id="IPR011893">
    <property type="entry name" value="Selenoprotein_Rdx-typ"/>
</dbReference>
<dbReference type="AlphaFoldDB" id="A0A9Q1C0H4"/>
<organism evidence="2 3">
    <name type="scientific">Holothuria leucospilota</name>
    <name type="common">Black long sea cucumber</name>
    <name type="synonym">Mertensiothuria leucospilota</name>
    <dbReference type="NCBI Taxonomy" id="206669"/>
    <lineage>
        <taxon>Eukaryota</taxon>
        <taxon>Metazoa</taxon>
        <taxon>Echinodermata</taxon>
        <taxon>Eleutherozoa</taxon>
        <taxon>Echinozoa</taxon>
        <taxon>Holothuroidea</taxon>
        <taxon>Aspidochirotacea</taxon>
        <taxon>Aspidochirotida</taxon>
        <taxon>Holothuriidae</taxon>
        <taxon>Holothuria</taxon>
    </lineage>
</organism>
<sequence length="111" mass="12677">MADFRMSDDPAFWDLQLAIRIYMVNEGITLAIWNWPTNSRLQIQKSRSPERLDGPVSECSFEVKLNDEVVFSKLETGGFPIMEKLVEYIKSFDGQSKVVPLTETQSSCVIL</sequence>
<protein>
    <submittedName>
        <fullName evidence="2">Migration and invasion enhancer 1</fullName>
    </submittedName>
</protein>
<dbReference type="Pfam" id="PF10262">
    <property type="entry name" value="Rdx"/>
    <property type="match status" value="1"/>
</dbReference>
<dbReference type="InterPro" id="IPR036249">
    <property type="entry name" value="Thioredoxin-like_sf"/>
</dbReference>
<dbReference type="Gene3D" id="3.40.30.10">
    <property type="entry name" value="Glutaredoxin"/>
    <property type="match status" value="1"/>
</dbReference>